<dbReference type="InterPro" id="IPR036770">
    <property type="entry name" value="Ankyrin_rpt-contain_sf"/>
</dbReference>
<dbReference type="PANTHER" id="PTHR24198">
    <property type="entry name" value="ANKYRIN REPEAT AND PROTEIN KINASE DOMAIN-CONTAINING PROTEIN"/>
    <property type="match status" value="1"/>
</dbReference>
<dbReference type="PANTHER" id="PTHR24198:SF165">
    <property type="entry name" value="ANKYRIN REPEAT-CONTAINING PROTEIN-RELATED"/>
    <property type="match status" value="1"/>
</dbReference>
<dbReference type="SMART" id="SM00248">
    <property type="entry name" value="ANK"/>
    <property type="match status" value="3"/>
</dbReference>
<dbReference type="InterPro" id="IPR002110">
    <property type="entry name" value="Ankyrin_rpt"/>
</dbReference>
<dbReference type="Gene3D" id="1.25.40.20">
    <property type="entry name" value="Ankyrin repeat-containing domain"/>
    <property type="match status" value="1"/>
</dbReference>
<protein>
    <submittedName>
        <fullName evidence="4">Uncharacterized protein</fullName>
    </submittedName>
</protein>
<keyword evidence="2 3" id="KW-0040">ANK repeat</keyword>
<evidence type="ECO:0000313" key="4">
    <source>
        <dbReference type="EMBL" id="ORY09762.1"/>
    </source>
</evidence>
<feature type="repeat" description="ANK" evidence="3">
    <location>
        <begin position="60"/>
        <end position="92"/>
    </location>
</feature>
<dbReference type="OrthoDB" id="3694222at2759"/>
<dbReference type="AlphaFoldDB" id="A0A1Y1ZHN4"/>
<dbReference type="PROSITE" id="PS50297">
    <property type="entry name" value="ANK_REP_REGION"/>
    <property type="match status" value="1"/>
</dbReference>
<keyword evidence="1" id="KW-0677">Repeat</keyword>
<sequence length="101" mass="10532">HGTALAQAVHRGSTSCVKTLLLRGADIHKIGQHSRSTRAAGLHSDIVELLLEHGLDVNEHGGHALQLALFEGVTQAVDVLLKSGAEINIRGGPYGCPINAA</sequence>
<feature type="non-terminal residue" evidence="4">
    <location>
        <position position="1"/>
    </location>
</feature>
<dbReference type="Pfam" id="PF12796">
    <property type="entry name" value="Ank_2"/>
    <property type="match status" value="1"/>
</dbReference>
<evidence type="ECO:0000313" key="5">
    <source>
        <dbReference type="Proteomes" id="UP000193144"/>
    </source>
</evidence>
<accession>A0A1Y1ZHN4</accession>
<name>A0A1Y1ZHN4_9PLEO</name>
<evidence type="ECO:0000256" key="1">
    <source>
        <dbReference type="ARBA" id="ARBA00022737"/>
    </source>
</evidence>
<reference evidence="4 5" key="1">
    <citation type="submission" date="2016-07" db="EMBL/GenBank/DDBJ databases">
        <title>Pervasive Adenine N6-methylation of Active Genes in Fungi.</title>
        <authorList>
            <consortium name="DOE Joint Genome Institute"/>
            <person name="Mondo S.J."/>
            <person name="Dannebaum R.O."/>
            <person name="Kuo R.C."/>
            <person name="Labutti K."/>
            <person name="Haridas S."/>
            <person name="Kuo A."/>
            <person name="Salamov A."/>
            <person name="Ahrendt S.R."/>
            <person name="Lipzen A."/>
            <person name="Sullivan W."/>
            <person name="Andreopoulos W.B."/>
            <person name="Clum A."/>
            <person name="Lindquist E."/>
            <person name="Daum C."/>
            <person name="Ramamoorthy G.K."/>
            <person name="Gryganskyi A."/>
            <person name="Culley D."/>
            <person name="Magnuson J.K."/>
            <person name="James T.Y."/>
            <person name="O'Malley M.A."/>
            <person name="Stajich J.E."/>
            <person name="Spatafora J.W."/>
            <person name="Visel A."/>
            <person name="Grigoriev I.V."/>
        </authorList>
    </citation>
    <scope>NUCLEOTIDE SEQUENCE [LARGE SCALE GENOMIC DNA]</scope>
    <source>
        <strain evidence="4 5">CBS 115471</strain>
    </source>
</reference>
<gene>
    <name evidence="4" type="ORF">BCR34DRAFT_456836</name>
</gene>
<evidence type="ECO:0000256" key="2">
    <source>
        <dbReference type="ARBA" id="ARBA00023043"/>
    </source>
</evidence>
<dbReference type="SUPFAM" id="SSF48403">
    <property type="entry name" value="Ankyrin repeat"/>
    <property type="match status" value="1"/>
</dbReference>
<evidence type="ECO:0000256" key="3">
    <source>
        <dbReference type="PROSITE-ProRule" id="PRU00023"/>
    </source>
</evidence>
<keyword evidence="5" id="KW-1185">Reference proteome</keyword>
<proteinExistence type="predicted"/>
<dbReference type="Proteomes" id="UP000193144">
    <property type="component" value="Unassembled WGS sequence"/>
</dbReference>
<dbReference type="STRING" id="1231657.A0A1Y1ZHN4"/>
<comment type="caution">
    <text evidence="4">The sequence shown here is derived from an EMBL/GenBank/DDBJ whole genome shotgun (WGS) entry which is preliminary data.</text>
</comment>
<organism evidence="4 5">
    <name type="scientific">Clohesyomyces aquaticus</name>
    <dbReference type="NCBI Taxonomy" id="1231657"/>
    <lineage>
        <taxon>Eukaryota</taxon>
        <taxon>Fungi</taxon>
        <taxon>Dikarya</taxon>
        <taxon>Ascomycota</taxon>
        <taxon>Pezizomycotina</taxon>
        <taxon>Dothideomycetes</taxon>
        <taxon>Pleosporomycetidae</taxon>
        <taxon>Pleosporales</taxon>
        <taxon>Lindgomycetaceae</taxon>
        <taxon>Clohesyomyces</taxon>
    </lineage>
</organism>
<dbReference type="EMBL" id="MCFA01000082">
    <property type="protein sequence ID" value="ORY09762.1"/>
    <property type="molecule type" value="Genomic_DNA"/>
</dbReference>
<feature type="non-terminal residue" evidence="4">
    <location>
        <position position="101"/>
    </location>
</feature>
<dbReference type="PROSITE" id="PS50088">
    <property type="entry name" value="ANK_REPEAT"/>
    <property type="match status" value="1"/>
</dbReference>